<evidence type="ECO:0000313" key="1">
    <source>
        <dbReference type="EMBL" id="MDX8417357.1"/>
    </source>
</evidence>
<organism evidence="1 2">
    <name type="scientific">Absicoccus intestinalis</name>
    <dbReference type="NCBI Taxonomy" id="2926319"/>
    <lineage>
        <taxon>Bacteria</taxon>
        <taxon>Bacillati</taxon>
        <taxon>Bacillota</taxon>
        <taxon>Erysipelotrichia</taxon>
        <taxon>Erysipelotrichales</taxon>
        <taxon>Erysipelotrichaceae</taxon>
        <taxon>Absicoccus</taxon>
    </lineage>
</organism>
<evidence type="ECO:0000313" key="2">
    <source>
        <dbReference type="Proteomes" id="UP001285244"/>
    </source>
</evidence>
<dbReference type="RefSeq" id="WP_320325649.1">
    <property type="nucleotide sequence ID" value="NZ_JALBUS010000007.1"/>
</dbReference>
<dbReference type="EMBL" id="JALBUS010000007">
    <property type="protein sequence ID" value="MDX8417357.1"/>
    <property type="molecule type" value="Genomic_DNA"/>
</dbReference>
<protein>
    <submittedName>
        <fullName evidence="1">Uncharacterized protein</fullName>
    </submittedName>
</protein>
<proteinExistence type="predicted"/>
<gene>
    <name evidence="1" type="ORF">MOZ64_05815</name>
</gene>
<reference evidence="1 2" key="1">
    <citation type="submission" date="2022-03" db="EMBL/GenBank/DDBJ databases">
        <title>Novel taxa within the pig intestine.</title>
        <authorList>
            <person name="Wylensek D."/>
            <person name="Bishof K."/>
            <person name="Afrizal A."/>
            <person name="Clavel T."/>
        </authorList>
    </citation>
    <scope>NUCLEOTIDE SEQUENCE [LARGE SCALE GENOMIC DNA]</scope>
    <source>
        <strain evidence="1 2">Cla-KB-P134</strain>
    </source>
</reference>
<keyword evidence="2" id="KW-1185">Reference proteome</keyword>
<name>A0ABU4WPH1_9FIRM</name>
<accession>A0ABU4WPH1</accession>
<comment type="caution">
    <text evidence="1">The sequence shown here is derived from an EMBL/GenBank/DDBJ whole genome shotgun (WGS) entry which is preliminary data.</text>
</comment>
<dbReference type="Proteomes" id="UP001285244">
    <property type="component" value="Unassembled WGS sequence"/>
</dbReference>
<sequence length="135" mass="15522">MSQANVYVKVGGNGNIENIAMQKSEDIDIEAVWDGMPEGWPEVHAFKTYTSKTDKKLHIYFSKADYEKYIADKQAKEEKEAQANRRQELFGEITDHIEEKEVESDKEGYKKTEVRLGELVLWSYYTETSSTADNG</sequence>